<name>A0A383XQK7_9GAMM</name>
<dbReference type="RefSeq" id="WP_109721345.1">
    <property type="nucleotide sequence ID" value="NZ_QEQK01000016.1"/>
</dbReference>
<comment type="cofactor">
    <cofactor evidence="1 5">
        <name>FAD</name>
        <dbReference type="ChEBI" id="CHEBI:57692"/>
    </cofactor>
</comment>
<dbReference type="InterPro" id="IPR025878">
    <property type="entry name" value="Acyl-CoA_dh-like_C_dom"/>
</dbReference>
<dbReference type="GO" id="GO:0003995">
    <property type="term" value="F:acyl-CoA dehydrogenase activity"/>
    <property type="evidence" value="ECO:0007669"/>
    <property type="project" value="InterPro"/>
</dbReference>
<dbReference type="InterPro" id="IPR009100">
    <property type="entry name" value="AcylCoA_DH/oxidase_NM_dom_sf"/>
</dbReference>
<feature type="domain" description="Acyl-CoA dehydrogenase/oxidase C-terminal" evidence="6">
    <location>
        <begin position="286"/>
        <end position="451"/>
    </location>
</feature>
<dbReference type="InterPro" id="IPR052166">
    <property type="entry name" value="Diverse_Acyl-CoA_DH"/>
</dbReference>
<dbReference type="PANTHER" id="PTHR42803">
    <property type="entry name" value="ACYL-COA DEHYDROGENASE"/>
    <property type="match status" value="1"/>
</dbReference>
<dbReference type="EMBL" id="QEQK01000016">
    <property type="protein sequence ID" value="PWN54911.1"/>
    <property type="molecule type" value="Genomic_DNA"/>
</dbReference>
<feature type="domain" description="Acyl-CoA oxidase/dehydrogenase middle" evidence="7">
    <location>
        <begin position="161"/>
        <end position="268"/>
    </location>
</feature>
<comment type="caution">
    <text evidence="10">The sequence shown here is derived from an EMBL/GenBank/DDBJ whole genome shotgun (WGS) entry which is preliminary data.</text>
</comment>
<evidence type="ECO:0000313" key="11">
    <source>
        <dbReference type="Proteomes" id="UP000251800"/>
    </source>
</evidence>
<dbReference type="InterPro" id="IPR006091">
    <property type="entry name" value="Acyl-CoA_Oxase/DH_mid-dom"/>
</dbReference>
<dbReference type="InterPro" id="IPR036250">
    <property type="entry name" value="AcylCo_DH-like_C"/>
</dbReference>
<reference evidence="10 11" key="1">
    <citation type="submission" date="2018-05" db="EMBL/GenBank/DDBJ databases">
        <title>Abyssibacter profundi OUC007T gen. nov., sp. nov, a marine bacterium isolated from seawater of the Mariana Trench.</title>
        <authorList>
            <person name="Zhou S."/>
        </authorList>
    </citation>
    <scope>NUCLEOTIDE SEQUENCE [LARGE SCALE GENOMIC DNA]</scope>
    <source>
        <strain evidence="10 11">OUC007</strain>
    </source>
</reference>
<evidence type="ECO:0000256" key="4">
    <source>
        <dbReference type="ARBA" id="ARBA00022827"/>
    </source>
</evidence>
<dbReference type="PROSITE" id="PS00073">
    <property type="entry name" value="ACYL_COA_DH_2"/>
    <property type="match status" value="1"/>
</dbReference>
<keyword evidence="5" id="KW-0560">Oxidoreductase</keyword>
<dbReference type="InterPro" id="IPR006089">
    <property type="entry name" value="Acyl-CoA_DH_CS"/>
</dbReference>
<dbReference type="PANTHER" id="PTHR42803:SF3">
    <property type="entry name" value="ACYL-COA DEHYDROGENASE-RELATED"/>
    <property type="match status" value="1"/>
</dbReference>
<dbReference type="SUPFAM" id="SSF56645">
    <property type="entry name" value="Acyl-CoA dehydrogenase NM domain-like"/>
    <property type="match status" value="1"/>
</dbReference>
<evidence type="ECO:0000313" key="10">
    <source>
        <dbReference type="EMBL" id="PWN54911.1"/>
    </source>
</evidence>
<dbReference type="Pfam" id="PF02770">
    <property type="entry name" value="Acyl-CoA_dh_M"/>
    <property type="match status" value="1"/>
</dbReference>
<dbReference type="Pfam" id="PF00441">
    <property type="entry name" value="Acyl-CoA_dh_1"/>
    <property type="match status" value="1"/>
</dbReference>
<keyword evidence="3 5" id="KW-0285">Flavoprotein</keyword>
<evidence type="ECO:0000259" key="7">
    <source>
        <dbReference type="Pfam" id="PF02770"/>
    </source>
</evidence>
<dbReference type="InterPro" id="IPR037069">
    <property type="entry name" value="AcylCoA_DH/ox_N_sf"/>
</dbReference>
<dbReference type="AlphaFoldDB" id="A0A383XQK7"/>
<evidence type="ECO:0000259" key="6">
    <source>
        <dbReference type="Pfam" id="PF00441"/>
    </source>
</evidence>
<evidence type="ECO:0000256" key="1">
    <source>
        <dbReference type="ARBA" id="ARBA00001974"/>
    </source>
</evidence>
<sequence length="601" mass="64990">MTKPINRRDLDFLLFEYLNVGELSGLDRYREHDRATFDAVIDAAEQLSVDQFLSHAAKLDANEPHFDGERVHLIPEVQAAVDAYIEGGFLGMAFDAEDGGLQLPYTVAQACASLFSAANIGTAGYAFLTAAAANMLRIVGSEEQKARYMRPMIEGRFFGTMCLSEPQAGSSLGDIKTRAIPQPDGSYKLVGTKMWISGGEHDLSENIIHMVLAKIDAPDTPPGTKGISLFVVPKFLVNDDGSLGARNGVRLAGLNHKMGYRGTVNTVLNFGESEDCIGHLVGTPHKGLAGMFHMMNEARIGVGMGAAVLGYAGYQVALDYAKNRPQGRPVSGKDPNAKPVAIIEHADVRRLLLAQKAAVEGAFGLCLYCAKLVDIVDASDDSDAVAHARLLLEILTPIAKSWPSEFCLEANKHAIQVLGGYGYTRDYPVERLYRDNRLNPIHEGTHGIQGLDLLGRKVMMQDGAALKLLVATITETISRTAGTPELAEFSTELSSALTAAGSTTQTLIGAAMKGDTDRFLANATVYLDMLGHIVMAWQWLEQAAVAVAARADASEADKDFYAGKLTACQYFFRYELPKIHTQCALLSRLDDTTLNARAETL</sequence>
<evidence type="ECO:0000256" key="3">
    <source>
        <dbReference type="ARBA" id="ARBA00022630"/>
    </source>
</evidence>
<dbReference type="OrthoDB" id="9807883at2"/>
<keyword evidence="11" id="KW-1185">Reference proteome</keyword>
<organism evidence="10 11">
    <name type="scientific">Abyssibacter profundi</name>
    <dbReference type="NCBI Taxonomy" id="2182787"/>
    <lineage>
        <taxon>Bacteria</taxon>
        <taxon>Pseudomonadati</taxon>
        <taxon>Pseudomonadota</taxon>
        <taxon>Gammaproteobacteria</taxon>
        <taxon>Chromatiales</taxon>
        <taxon>Oceanococcaceae</taxon>
        <taxon>Abyssibacter</taxon>
    </lineage>
</organism>
<dbReference type="Gene3D" id="1.10.540.10">
    <property type="entry name" value="Acyl-CoA dehydrogenase/oxidase, N-terminal domain"/>
    <property type="match status" value="1"/>
</dbReference>
<dbReference type="InterPro" id="IPR013786">
    <property type="entry name" value="AcylCoA_DH/ox_N"/>
</dbReference>
<dbReference type="Pfam" id="PF02771">
    <property type="entry name" value="Acyl-CoA_dh_N"/>
    <property type="match status" value="1"/>
</dbReference>
<dbReference type="InterPro" id="IPR009075">
    <property type="entry name" value="AcylCo_DH/oxidase_C"/>
</dbReference>
<dbReference type="InterPro" id="IPR046373">
    <property type="entry name" value="Acyl-CoA_Oxase/DH_mid-dom_sf"/>
</dbReference>
<feature type="domain" description="Acetyl-CoA dehydrogenase-like C-terminal" evidence="9">
    <location>
        <begin position="470"/>
        <end position="595"/>
    </location>
</feature>
<evidence type="ECO:0000259" key="8">
    <source>
        <dbReference type="Pfam" id="PF02771"/>
    </source>
</evidence>
<protein>
    <submittedName>
        <fullName evidence="10">Acyl-CoA dehydrogenase</fullName>
    </submittedName>
</protein>
<evidence type="ECO:0000256" key="5">
    <source>
        <dbReference type="RuleBase" id="RU362125"/>
    </source>
</evidence>
<dbReference type="Gene3D" id="1.20.140.10">
    <property type="entry name" value="Butyryl-CoA Dehydrogenase, subunit A, domain 3"/>
    <property type="match status" value="1"/>
</dbReference>
<feature type="domain" description="Acyl-CoA dehydrogenase/oxidase N-terminal" evidence="8">
    <location>
        <begin position="40"/>
        <end position="155"/>
    </location>
</feature>
<evidence type="ECO:0000259" key="9">
    <source>
        <dbReference type="Pfam" id="PF12806"/>
    </source>
</evidence>
<dbReference type="Gene3D" id="2.40.110.10">
    <property type="entry name" value="Butyryl-CoA Dehydrogenase, subunit A, domain 2"/>
    <property type="match status" value="1"/>
</dbReference>
<comment type="similarity">
    <text evidence="2 5">Belongs to the acyl-CoA dehydrogenase family.</text>
</comment>
<dbReference type="Pfam" id="PF12806">
    <property type="entry name" value="Acyl-CoA_dh_C"/>
    <property type="match status" value="1"/>
</dbReference>
<gene>
    <name evidence="10" type="ORF">DEH80_15075</name>
</gene>
<accession>A0A383XQK7</accession>
<keyword evidence="4 5" id="KW-0274">FAD</keyword>
<dbReference type="SUPFAM" id="SSF47203">
    <property type="entry name" value="Acyl-CoA dehydrogenase C-terminal domain-like"/>
    <property type="match status" value="1"/>
</dbReference>
<proteinExistence type="inferred from homology"/>
<dbReference type="GO" id="GO:0050660">
    <property type="term" value="F:flavin adenine dinucleotide binding"/>
    <property type="evidence" value="ECO:0007669"/>
    <property type="project" value="InterPro"/>
</dbReference>
<evidence type="ECO:0000256" key="2">
    <source>
        <dbReference type="ARBA" id="ARBA00009347"/>
    </source>
</evidence>
<dbReference type="Proteomes" id="UP000251800">
    <property type="component" value="Unassembled WGS sequence"/>
</dbReference>